<organism evidence="1 2">
    <name type="scientific">Desulfopila aestuarii DSM 18488</name>
    <dbReference type="NCBI Taxonomy" id="1121416"/>
    <lineage>
        <taxon>Bacteria</taxon>
        <taxon>Pseudomonadati</taxon>
        <taxon>Thermodesulfobacteriota</taxon>
        <taxon>Desulfobulbia</taxon>
        <taxon>Desulfobulbales</taxon>
        <taxon>Desulfocapsaceae</taxon>
        <taxon>Desulfopila</taxon>
    </lineage>
</organism>
<evidence type="ECO:0000313" key="1">
    <source>
        <dbReference type="EMBL" id="SHO49604.1"/>
    </source>
</evidence>
<dbReference type="OrthoDB" id="5432675at2"/>
<accession>A0A1M7YAF0</accession>
<reference evidence="1 2" key="1">
    <citation type="submission" date="2016-12" db="EMBL/GenBank/DDBJ databases">
        <authorList>
            <person name="Song W.-J."/>
            <person name="Kurnit D.M."/>
        </authorList>
    </citation>
    <scope>NUCLEOTIDE SEQUENCE [LARGE SCALE GENOMIC DNA]</scope>
    <source>
        <strain evidence="1 2">DSM 18488</strain>
    </source>
</reference>
<name>A0A1M7YAF0_9BACT</name>
<dbReference type="RefSeq" id="WP_073614271.1">
    <property type="nucleotide sequence ID" value="NZ_FRFE01000014.1"/>
</dbReference>
<gene>
    <name evidence="1" type="ORF">SAMN02745220_02927</name>
</gene>
<sequence length="80" mass="9161">MTILIGITQEPAKAKEYLEGQYGDIGGLTEVGPFLSMVDALNWLVYLKSLIWDFEEIIPQNQSGKDQLWYGFTYENAKDR</sequence>
<dbReference type="AlphaFoldDB" id="A0A1M7YAF0"/>
<dbReference type="Proteomes" id="UP000184603">
    <property type="component" value="Unassembled WGS sequence"/>
</dbReference>
<dbReference type="EMBL" id="FRFE01000014">
    <property type="protein sequence ID" value="SHO49604.1"/>
    <property type="molecule type" value="Genomic_DNA"/>
</dbReference>
<keyword evidence="2" id="KW-1185">Reference proteome</keyword>
<proteinExistence type="predicted"/>
<protein>
    <submittedName>
        <fullName evidence="1">Uncharacterized protein</fullName>
    </submittedName>
</protein>
<evidence type="ECO:0000313" key="2">
    <source>
        <dbReference type="Proteomes" id="UP000184603"/>
    </source>
</evidence>